<dbReference type="AlphaFoldDB" id="A0A9Y2IFM9"/>
<protein>
    <submittedName>
        <fullName evidence="3">Carbon-nitrogen family hydrolase</fullName>
    </submittedName>
</protein>
<evidence type="ECO:0000313" key="3">
    <source>
        <dbReference type="EMBL" id="WIX77688.1"/>
    </source>
</evidence>
<dbReference type="PROSITE" id="PS01227">
    <property type="entry name" value="UPF0012"/>
    <property type="match status" value="1"/>
</dbReference>
<dbReference type="CDD" id="cd07583">
    <property type="entry name" value="nitrilase_5"/>
    <property type="match status" value="1"/>
</dbReference>
<accession>A0A9Y2IFM9</accession>
<organism evidence="3 4">
    <name type="scientific">Amycolatopsis carbonis</name>
    <dbReference type="NCBI Taxonomy" id="715471"/>
    <lineage>
        <taxon>Bacteria</taxon>
        <taxon>Bacillati</taxon>
        <taxon>Actinomycetota</taxon>
        <taxon>Actinomycetes</taxon>
        <taxon>Pseudonocardiales</taxon>
        <taxon>Pseudonocardiaceae</taxon>
        <taxon>Amycolatopsis</taxon>
    </lineage>
</organism>
<evidence type="ECO:0000256" key="1">
    <source>
        <dbReference type="ARBA" id="ARBA00010613"/>
    </source>
</evidence>
<dbReference type="EMBL" id="CP127294">
    <property type="protein sequence ID" value="WIX77688.1"/>
    <property type="molecule type" value="Genomic_DNA"/>
</dbReference>
<keyword evidence="4" id="KW-1185">Reference proteome</keyword>
<dbReference type="Gene3D" id="3.60.110.10">
    <property type="entry name" value="Carbon-nitrogen hydrolase"/>
    <property type="match status" value="1"/>
</dbReference>
<reference evidence="3 4" key="1">
    <citation type="submission" date="2023-06" db="EMBL/GenBank/DDBJ databases">
        <authorList>
            <person name="Oyuntsetseg B."/>
            <person name="Kim S.B."/>
        </authorList>
    </citation>
    <scope>NUCLEOTIDE SEQUENCE [LARGE SCALE GENOMIC DNA]</scope>
    <source>
        <strain evidence="3 4">2-15</strain>
    </source>
</reference>
<dbReference type="Pfam" id="PF00795">
    <property type="entry name" value="CN_hydrolase"/>
    <property type="match status" value="1"/>
</dbReference>
<dbReference type="PANTHER" id="PTHR23088">
    <property type="entry name" value="NITRILASE-RELATED"/>
    <property type="match status" value="1"/>
</dbReference>
<name>A0A9Y2IFM9_9PSEU</name>
<dbReference type="KEGG" id="acab:QRX50_40840"/>
<dbReference type="Proteomes" id="UP001236014">
    <property type="component" value="Chromosome"/>
</dbReference>
<keyword evidence="3" id="KW-0378">Hydrolase</keyword>
<dbReference type="SUPFAM" id="SSF56317">
    <property type="entry name" value="Carbon-nitrogen hydrolase"/>
    <property type="match status" value="1"/>
</dbReference>
<evidence type="ECO:0000259" key="2">
    <source>
        <dbReference type="PROSITE" id="PS50263"/>
    </source>
</evidence>
<gene>
    <name evidence="3" type="ORF">QRX50_40840</name>
</gene>
<dbReference type="InterPro" id="IPR001110">
    <property type="entry name" value="UPF0012_CS"/>
</dbReference>
<dbReference type="RefSeq" id="WP_285968428.1">
    <property type="nucleotide sequence ID" value="NZ_CP127294.1"/>
</dbReference>
<dbReference type="InterPro" id="IPR036526">
    <property type="entry name" value="C-N_Hydrolase_sf"/>
</dbReference>
<proteinExistence type="inferred from homology"/>
<dbReference type="PANTHER" id="PTHR23088:SF27">
    <property type="entry name" value="DEAMINATED GLUTATHIONE AMIDASE"/>
    <property type="match status" value="1"/>
</dbReference>
<comment type="similarity">
    <text evidence="1">Belongs to the carbon-nitrogen hydrolase superfamily. NIT1/NIT2 family.</text>
</comment>
<sequence>MKIALVQIGSPEDEPVAARFDRVAGLVRSAASADLIVLPELWATGYFAFDDYARDAEPADGPSLARLGELARETGAYLHGGSFVERLPDGALRNTAVLFDPTGELVHSYSKVHVFGYQSKEAQLLKPGDHVSAVATPFGAVAGTTCYDLRFPELWRCLVDAGAEIVIVPAAWPAARLAHWRLFTTARAVEDQVLVVACNATGTQGGVELGGHSRVVDPWGTVLAEAGTEEGITWCDVDPGVVPATREQFPVLDDRLPSYRELTIRGAHA</sequence>
<dbReference type="InterPro" id="IPR003010">
    <property type="entry name" value="C-N_Hydrolase"/>
</dbReference>
<evidence type="ECO:0000313" key="4">
    <source>
        <dbReference type="Proteomes" id="UP001236014"/>
    </source>
</evidence>
<dbReference type="PROSITE" id="PS50263">
    <property type="entry name" value="CN_HYDROLASE"/>
    <property type="match status" value="1"/>
</dbReference>
<dbReference type="GO" id="GO:0016787">
    <property type="term" value="F:hydrolase activity"/>
    <property type="evidence" value="ECO:0007669"/>
    <property type="project" value="UniProtKB-KW"/>
</dbReference>
<feature type="domain" description="CN hydrolase" evidence="2">
    <location>
        <begin position="1"/>
        <end position="239"/>
    </location>
</feature>